<evidence type="ECO:0000313" key="2">
    <source>
        <dbReference type="EMBL" id="CEM01520.1"/>
    </source>
</evidence>
<dbReference type="EMBL" id="CDMY01000305">
    <property type="protein sequence ID" value="CEM01520.1"/>
    <property type="molecule type" value="Genomic_DNA"/>
</dbReference>
<sequence length="802" mass="89875">MEAGKRKRAEGDEGPQQQPRAEEEELPEEGEKSSSSKKAKFGQTTADAAAAGHEMTSALRLAHLQYLGVAHRLKQLQDMVCEVLKLKGEMDAKVARGDEMCPNIAKMVCLDYERLQILVQKAMSAYPLSAQQGMLMHIAHQKLIDMAHYLRLESLAPSLLTVPEALLYDRIGPLIGTEAIIGGLARAHSSFLRPSHDPNMHTNITFTADRAIDPTDRQLEAWRPSLAKTKSAVIGCHMTEGMVKLVEGAGETIESLTADSRSTEAHRIDVVEVVREEEAVVFPRLKSVVTGGRWAWVVDLRDWWPKSLEVVEVRKLSTQEETDREFEFEEVYGFDEDETVYGRCWVRRRMHFSSLMPCDIPDVRDTVHTVILSPPFAWHASDAMNVVKGTDVTKVTSFKITANEDFNLDEWIDSDDEQEEEVPVRSLETIEAAINVKQINSATIHALHTLRKYCVHPDAEADYSSSTFDFEFRLLWFPIGDIGRLFSEEGPVFGSSTLVLAASLATSVTFPTRLEPSFVILAIPQAFYSLLPKLVFSSARTLNLSSSFLMDRPLPQPLLFHLGRLFPSVRCVDLGKGQQLGEEAVVKVIDDLPSLRMVRFARRLSYRGPYFFLPSCLRKCTGDGPALHVKGSFRSRVDGSESWSLWDGEEEGDESSEDDIDSAGEADGGRKDGIERRIRRITVYFSAGYASQPEKDAEEEEWIDRERPAFEGLFATCIKAITTLPKLERITLSTDDVCPLDFLHQGGRHAVESRLSRHGFVAVQTGTCRVELHREGLPVTEGQRLITDYFPPLSVAEKEMDE</sequence>
<evidence type="ECO:0000313" key="3">
    <source>
        <dbReference type="Proteomes" id="UP000041254"/>
    </source>
</evidence>
<dbReference type="InParanoid" id="A0A0G4ESB8"/>
<feature type="region of interest" description="Disordered" evidence="1">
    <location>
        <begin position="1"/>
        <end position="49"/>
    </location>
</feature>
<feature type="compositionally biased region" description="Acidic residues" evidence="1">
    <location>
        <begin position="647"/>
        <end position="664"/>
    </location>
</feature>
<accession>A0A0G4ESB8</accession>
<feature type="region of interest" description="Disordered" evidence="1">
    <location>
        <begin position="642"/>
        <end position="671"/>
    </location>
</feature>
<evidence type="ECO:0000256" key="1">
    <source>
        <dbReference type="SAM" id="MobiDB-lite"/>
    </source>
</evidence>
<organism evidence="2 3">
    <name type="scientific">Vitrella brassicaformis (strain CCMP3155)</name>
    <dbReference type="NCBI Taxonomy" id="1169540"/>
    <lineage>
        <taxon>Eukaryota</taxon>
        <taxon>Sar</taxon>
        <taxon>Alveolata</taxon>
        <taxon>Colpodellida</taxon>
        <taxon>Vitrellaceae</taxon>
        <taxon>Vitrella</taxon>
    </lineage>
</organism>
<dbReference type="Proteomes" id="UP000041254">
    <property type="component" value="Unassembled WGS sequence"/>
</dbReference>
<dbReference type="PhylomeDB" id="A0A0G4ESB8"/>
<reference evidence="2 3" key="1">
    <citation type="submission" date="2014-11" db="EMBL/GenBank/DDBJ databases">
        <authorList>
            <person name="Zhu J."/>
            <person name="Qi W."/>
            <person name="Song R."/>
        </authorList>
    </citation>
    <scope>NUCLEOTIDE SEQUENCE [LARGE SCALE GENOMIC DNA]</scope>
</reference>
<protein>
    <submittedName>
        <fullName evidence="2">Uncharacterized protein</fullName>
    </submittedName>
</protein>
<proteinExistence type="predicted"/>
<name>A0A0G4ESB8_VITBC</name>
<dbReference type="AlphaFoldDB" id="A0A0G4ESB8"/>
<keyword evidence="3" id="KW-1185">Reference proteome</keyword>
<gene>
    <name evidence="2" type="ORF">Vbra_13150</name>
</gene>
<dbReference type="VEuPathDB" id="CryptoDB:Vbra_13150"/>